<organism evidence="1 2">
    <name type="scientific">Rubritalea squalenifaciens DSM 18772</name>
    <dbReference type="NCBI Taxonomy" id="1123071"/>
    <lineage>
        <taxon>Bacteria</taxon>
        <taxon>Pseudomonadati</taxon>
        <taxon>Verrucomicrobiota</taxon>
        <taxon>Verrucomicrobiia</taxon>
        <taxon>Verrucomicrobiales</taxon>
        <taxon>Rubritaleaceae</taxon>
        <taxon>Rubritalea</taxon>
    </lineage>
</organism>
<accession>A0A1M6B1T2</accession>
<dbReference type="STRING" id="1123071.SAMN02745181_0093"/>
<sequence length="98" mass="11638">MMEISDTRYFALDSKGWIYACDRLEELRDRLDWSDVKTGEYLFIDSDGWKYQGVADEHLECGFRLTRKDEGRDMDTALVLSEYSDAERMSEENLKFCR</sequence>
<name>A0A1M6B1T2_9BACT</name>
<dbReference type="Proteomes" id="UP000184510">
    <property type="component" value="Unassembled WGS sequence"/>
</dbReference>
<protein>
    <submittedName>
        <fullName evidence="1">Uncharacterized protein</fullName>
    </submittedName>
</protein>
<dbReference type="AlphaFoldDB" id="A0A1M6B1T2"/>
<dbReference type="EMBL" id="FQYR01000002">
    <property type="protein sequence ID" value="SHI42548.1"/>
    <property type="molecule type" value="Genomic_DNA"/>
</dbReference>
<dbReference type="InParanoid" id="A0A1M6B1T2"/>
<keyword evidence="2" id="KW-1185">Reference proteome</keyword>
<gene>
    <name evidence="1" type="ORF">SAMN02745181_0093</name>
</gene>
<proteinExistence type="predicted"/>
<evidence type="ECO:0000313" key="2">
    <source>
        <dbReference type="Proteomes" id="UP000184510"/>
    </source>
</evidence>
<reference evidence="1 2" key="1">
    <citation type="submission" date="2016-11" db="EMBL/GenBank/DDBJ databases">
        <authorList>
            <person name="Jaros S."/>
            <person name="Januszkiewicz K."/>
            <person name="Wedrychowicz H."/>
        </authorList>
    </citation>
    <scope>NUCLEOTIDE SEQUENCE [LARGE SCALE GENOMIC DNA]</scope>
    <source>
        <strain evidence="1 2">DSM 18772</strain>
    </source>
</reference>
<evidence type="ECO:0000313" key="1">
    <source>
        <dbReference type="EMBL" id="SHI42548.1"/>
    </source>
</evidence>
<dbReference type="OrthoDB" id="9898643at2"/>
<dbReference type="RefSeq" id="WP_143157554.1">
    <property type="nucleotide sequence ID" value="NZ_FQYR01000002.1"/>
</dbReference>